<keyword evidence="8 11" id="KW-0406">Ion transport</keyword>
<feature type="transmembrane region" description="Helical" evidence="11">
    <location>
        <begin position="20"/>
        <end position="39"/>
    </location>
</feature>
<dbReference type="InterPro" id="IPR017692">
    <property type="entry name" value="Alt_ATP_synth_F0_Asu"/>
</dbReference>
<dbReference type="GO" id="GO:0042777">
    <property type="term" value="P:proton motive force-driven plasma membrane ATP synthesis"/>
    <property type="evidence" value="ECO:0007669"/>
    <property type="project" value="TreeGrafter"/>
</dbReference>
<keyword evidence="5 11" id="KW-0812">Transmembrane</keyword>
<evidence type="ECO:0000256" key="12">
    <source>
        <dbReference type="RuleBase" id="RU000483"/>
    </source>
</evidence>
<keyword evidence="14" id="KW-1185">Reference proteome</keyword>
<keyword evidence="6 11" id="KW-0375">Hydrogen ion transport</keyword>
<dbReference type="GO" id="GO:0045259">
    <property type="term" value="C:proton-transporting ATP synthase complex"/>
    <property type="evidence" value="ECO:0007669"/>
    <property type="project" value="UniProtKB-KW"/>
</dbReference>
<dbReference type="GO" id="GO:0005886">
    <property type="term" value="C:plasma membrane"/>
    <property type="evidence" value="ECO:0007669"/>
    <property type="project" value="UniProtKB-SubCell"/>
</dbReference>
<dbReference type="AlphaFoldDB" id="A0A348ALB7"/>
<dbReference type="Proteomes" id="UP000276437">
    <property type="component" value="Chromosome"/>
</dbReference>
<keyword evidence="11" id="KW-1003">Cell membrane</keyword>
<evidence type="ECO:0000256" key="8">
    <source>
        <dbReference type="ARBA" id="ARBA00023065"/>
    </source>
</evidence>
<keyword evidence="3 11" id="KW-0813">Transport</keyword>
<dbReference type="EMBL" id="AP018449">
    <property type="protein sequence ID" value="BBB91865.1"/>
    <property type="molecule type" value="Genomic_DNA"/>
</dbReference>
<dbReference type="NCBIfam" id="TIGR01131">
    <property type="entry name" value="ATP_synt_6_or_A"/>
    <property type="match status" value="1"/>
</dbReference>
<dbReference type="KEGG" id="mana:MAMMFC1_02550"/>
<feature type="transmembrane region" description="Helical" evidence="11">
    <location>
        <begin position="165"/>
        <end position="187"/>
    </location>
</feature>
<evidence type="ECO:0000256" key="11">
    <source>
        <dbReference type="HAMAP-Rule" id="MF_01393"/>
    </source>
</evidence>
<dbReference type="InterPro" id="IPR023011">
    <property type="entry name" value="ATP_synth_F0_asu_AS"/>
</dbReference>
<organism evidence="13 14">
    <name type="scientific">Methylomusa anaerophila</name>
    <dbReference type="NCBI Taxonomy" id="1930071"/>
    <lineage>
        <taxon>Bacteria</taxon>
        <taxon>Bacillati</taxon>
        <taxon>Bacillota</taxon>
        <taxon>Negativicutes</taxon>
        <taxon>Selenomonadales</taxon>
        <taxon>Sporomusaceae</taxon>
        <taxon>Methylomusa</taxon>
    </lineage>
</organism>
<keyword evidence="10 11" id="KW-0066">ATP synthesis</keyword>
<evidence type="ECO:0000256" key="5">
    <source>
        <dbReference type="ARBA" id="ARBA00022692"/>
    </source>
</evidence>
<evidence type="ECO:0000313" key="14">
    <source>
        <dbReference type="Proteomes" id="UP000276437"/>
    </source>
</evidence>
<keyword evidence="7 11" id="KW-1133">Transmembrane helix</keyword>
<dbReference type="PANTHER" id="PTHR42823:SF3">
    <property type="entry name" value="ATP SYNTHASE SUBUNIT A, CHLOROPLASTIC"/>
    <property type="match status" value="1"/>
</dbReference>
<evidence type="ECO:0000256" key="6">
    <source>
        <dbReference type="ARBA" id="ARBA00022781"/>
    </source>
</evidence>
<comment type="function">
    <text evidence="11 12">Key component of the proton channel; it plays a direct role in the translocation of protons across the membrane.</text>
</comment>
<gene>
    <name evidence="13" type="primary">atpB_2</name>
    <name evidence="11" type="synonym">atpB</name>
    <name evidence="13" type="ORF">MAMMFC1_02550</name>
</gene>
<keyword evidence="9 11" id="KW-0472">Membrane</keyword>
<evidence type="ECO:0000256" key="7">
    <source>
        <dbReference type="ARBA" id="ARBA00022989"/>
    </source>
</evidence>
<dbReference type="NCBIfam" id="NF004481">
    <property type="entry name" value="PRK05815.2-3"/>
    <property type="match status" value="1"/>
</dbReference>
<dbReference type="OrthoDB" id="9789241at2"/>
<dbReference type="SUPFAM" id="SSF81336">
    <property type="entry name" value="F1F0 ATP synthase subunit A"/>
    <property type="match status" value="1"/>
</dbReference>
<dbReference type="InterPro" id="IPR045082">
    <property type="entry name" value="ATP_syn_F0_a_bact/chloroplast"/>
</dbReference>
<feature type="transmembrane region" description="Helical" evidence="11">
    <location>
        <begin position="193"/>
        <end position="218"/>
    </location>
</feature>
<proteinExistence type="inferred from homology"/>
<comment type="subcellular location">
    <subcellularLocation>
        <location evidence="11 12">Cell membrane</location>
        <topology evidence="11 12">Multi-pass membrane protein</topology>
    </subcellularLocation>
    <subcellularLocation>
        <location evidence="1">Membrane</location>
        <topology evidence="1">Multi-pass membrane protein</topology>
    </subcellularLocation>
</comment>
<evidence type="ECO:0000256" key="10">
    <source>
        <dbReference type="ARBA" id="ARBA00023310"/>
    </source>
</evidence>
<dbReference type="GO" id="GO:0046933">
    <property type="term" value="F:proton-transporting ATP synthase activity, rotational mechanism"/>
    <property type="evidence" value="ECO:0007669"/>
    <property type="project" value="UniProtKB-UniRule"/>
</dbReference>
<dbReference type="NCBIfam" id="TIGR03306">
    <property type="entry name" value="altF1_A"/>
    <property type="match status" value="1"/>
</dbReference>
<dbReference type="PROSITE" id="PS00449">
    <property type="entry name" value="ATPASE_A"/>
    <property type="match status" value="1"/>
</dbReference>
<evidence type="ECO:0000313" key="13">
    <source>
        <dbReference type="EMBL" id="BBB91865.1"/>
    </source>
</evidence>
<reference evidence="13 14" key="1">
    <citation type="journal article" date="2018" name="Int. J. Syst. Evol. Microbiol.">
        <title>Methylomusa anaerophila gen. nov., sp. nov., an anaerobic methanol-utilizing bacterium isolated from a microbial fuel cell.</title>
        <authorList>
            <person name="Amano N."/>
            <person name="Yamamuro A."/>
            <person name="Miyahara M."/>
            <person name="Kouzuma A."/>
            <person name="Abe T."/>
            <person name="Watanabe K."/>
        </authorList>
    </citation>
    <scope>NUCLEOTIDE SEQUENCE [LARGE SCALE GENOMIC DNA]</scope>
    <source>
        <strain evidence="13 14">MMFC1</strain>
    </source>
</reference>
<sequence>MNLTPDEVIYWQHGFIKINSTIVTTWGLMLVMAFGAWLITRRLSTGIQITRWQNAMEIVVIFIRGQIQEVGLPKPDKYLNFLVTLFLFTVFAAICTVIPGYESPTASLSTTAALAICVFIAVPLYGIAERGTKGYLKRYIEPTVIMLPFNIITDFSRTLALAVRLFGNMVSDAMIVGIILAVAPLIFPVVIKLLGLLTGLVQAYIFTILAMVYIAAAVSGREG</sequence>
<dbReference type="InterPro" id="IPR035908">
    <property type="entry name" value="F0_ATP_A_sf"/>
</dbReference>
<name>A0A348ALB7_9FIRM</name>
<feature type="transmembrane region" description="Helical" evidence="11">
    <location>
        <begin position="78"/>
        <end position="101"/>
    </location>
</feature>
<dbReference type="PANTHER" id="PTHR42823">
    <property type="entry name" value="ATP SYNTHASE SUBUNIT A, CHLOROPLASTIC"/>
    <property type="match status" value="1"/>
</dbReference>
<keyword evidence="4 11" id="KW-0138">CF(0)</keyword>
<comment type="similarity">
    <text evidence="2 11 12">Belongs to the ATPase A chain family.</text>
</comment>
<dbReference type="HAMAP" id="MF_01393">
    <property type="entry name" value="ATP_synth_a_bact"/>
    <property type="match status" value="1"/>
</dbReference>
<dbReference type="RefSeq" id="WP_126308832.1">
    <property type="nucleotide sequence ID" value="NZ_AP018449.1"/>
</dbReference>
<dbReference type="Gene3D" id="1.20.120.220">
    <property type="entry name" value="ATP synthase, F0 complex, subunit A"/>
    <property type="match status" value="1"/>
</dbReference>
<protein>
    <recommendedName>
        <fullName evidence="11 12">ATP synthase subunit a</fullName>
    </recommendedName>
    <alternativeName>
        <fullName evidence="11">ATP synthase F0 sector subunit a</fullName>
    </alternativeName>
    <alternativeName>
        <fullName evidence="11">F-ATPase subunit 6</fullName>
    </alternativeName>
</protein>
<feature type="transmembrane region" description="Helical" evidence="11">
    <location>
        <begin position="107"/>
        <end position="128"/>
    </location>
</feature>
<dbReference type="PRINTS" id="PR00123">
    <property type="entry name" value="ATPASEA"/>
</dbReference>
<dbReference type="Pfam" id="PF00119">
    <property type="entry name" value="ATP-synt_A"/>
    <property type="match status" value="1"/>
</dbReference>
<dbReference type="InterPro" id="IPR000568">
    <property type="entry name" value="ATP_synth_F0_asu"/>
</dbReference>
<dbReference type="CDD" id="cd00310">
    <property type="entry name" value="ATP-synt_Fo_a_6"/>
    <property type="match status" value="1"/>
</dbReference>
<accession>A0A348ALB7</accession>
<evidence type="ECO:0000256" key="1">
    <source>
        <dbReference type="ARBA" id="ARBA00004141"/>
    </source>
</evidence>
<evidence type="ECO:0000256" key="4">
    <source>
        <dbReference type="ARBA" id="ARBA00022547"/>
    </source>
</evidence>
<evidence type="ECO:0000256" key="9">
    <source>
        <dbReference type="ARBA" id="ARBA00023136"/>
    </source>
</evidence>
<evidence type="ECO:0000256" key="3">
    <source>
        <dbReference type="ARBA" id="ARBA00022448"/>
    </source>
</evidence>
<evidence type="ECO:0000256" key="2">
    <source>
        <dbReference type="ARBA" id="ARBA00006810"/>
    </source>
</evidence>